<evidence type="ECO:0000256" key="1">
    <source>
        <dbReference type="SAM" id="MobiDB-lite"/>
    </source>
</evidence>
<organism evidence="3 4">
    <name type="scientific">Roseicella aquatilis</name>
    <dbReference type="NCBI Taxonomy" id="2527868"/>
    <lineage>
        <taxon>Bacteria</taxon>
        <taxon>Pseudomonadati</taxon>
        <taxon>Pseudomonadota</taxon>
        <taxon>Alphaproteobacteria</taxon>
        <taxon>Acetobacterales</taxon>
        <taxon>Roseomonadaceae</taxon>
        <taxon>Roseicella</taxon>
    </lineage>
</organism>
<comment type="caution">
    <text evidence="3">The sequence shown here is derived from an EMBL/GenBank/DDBJ whole genome shotgun (WGS) entry which is preliminary data.</text>
</comment>
<dbReference type="EMBL" id="SKBM01000004">
    <property type="protein sequence ID" value="TCZ64977.1"/>
    <property type="molecule type" value="Genomic_DNA"/>
</dbReference>
<dbReference type="PANTHER" id="PTHR38463:SF1">
    <property type="entry name" value="STRESS RESPONSE PROTEIN YSNF"/>
    <property type="match status" value="1"/>
</dbReference>
<name>A0A4R4DRH4_9PROT</name>
<dbReference type="InterPro" id="IPR052967">
    <property type="entry name" value="Stress_Response_Assoc"/>
</dbReference>
<proteinExistence type="predicted"/>
<evidence type="ECO:0000259" key="2">
    <source>
        <dbReference type="Pfam" id="PF09557"/>
    </source>
</evidence>
<feature type="domain" description="DUF2382" evidence="2">
    <location>
        <begin position="145"/>
        <end position="255"/>
    </location>
</feature>
<evidence type="ECO:0000313" key="4">
    <source>
        <dbReference type="Proteomes" id="UP000295023"/>
    </source>
</evidence>
<gene>
    <name evidence="3" type="ORF">EXY23_06300</name>
</gene>
<dbReference type="OrthoDB" id="7204249at2"/>
<reference evidence="3 4" key="1">
    <citation type="submission" date="2019-03" db="EMBL/GenBank/DDBJ databases">
        <title>Paracraurococcus aquatilis NE82 genome sequence.</title>
        <authorList>
            <person name="Zhao Y."/>
            <person name="Du Z."/>
        </authorList>
    </citation>
    <scope>NUCLEOTIDE SEQUENCE [LARGE SCALE GENOMIC DNA]</scope>
    <source>
        <strain evidence="3 4">NE82</strain>
    </source>
</reference>
<dbReference type="PANTHER" id="PTHR38463">
    <property type="entry name" value="STRESS RESPONSE PROTEIN YSNF"/>
    <property type="match status" value="1"/>
</dbReference>
<keyword evidence="4" id="KW-1185">Reference proteome</keyword>
<feature type="compositionally biased region" description="Basic and acidic residues" evidence="1">
    <location>
        <begin position="237"/>
        <end position="261"/>
    </location>
</feature>
<sequence>MRTITAYFDTVQAAEQAGFDLAKGVPGVRGQVFDTRNADRLDNLYLPEGDAALVREGFRRGGGIVYAEMPDERFDEVANALEASGAIDLDTREAEWRKEGWTGSTTAATGTTTAITGASAGTGALSGTATGDQAQRLGAAGEERIPIVEERLRVGKREVGHGRVRIRSYVVETPVQEQVTLHQERVEVERHPVDRPLTAADEALFQERVIEATETAEEAVVAKEARVVEEVALRKTAEERTETVRDTVRRTEVEVDDDRTATKTSADMPKRDPGVV</sequence>
<accession>A0A4R4DRH4</accession>
<protein>
    <submittedName>
        <fullName evidence="3">DUF2382 domain-containing protein</fullName>
    </submittedName>
</protein>
<dbReference type="AlphaFoldDB" id="A0A4R4DRH4"/>
<dbReference type="RefSeq" id="WP_132285720.1">
    <property type="nucleotide sequence ID" value="NZ_SKBM01000004.1"/>
</dbReference>
<feature type="region of interest" description="Disordered" evidence="1">
    <location>
        <begin position="237"/>
        <end position="276"/>
    </location>
</feature>
<dbReference type="Proteomes" id="UP000295023">
    <property type="component" value="Unassembled WGS sequence"/>
</dbReference>
<dbReference type="Pfam" id="PF09557">
    <property type="entry name" value="DUF2382"/>
    <property type="match status" value="1"/>
</dbReference>
<evidence type="ECO:0000313" key="3">
    <source>
        <dbReference type="EMBL" id="TCZ64977.1"/>
    </source>
</evidence>
<dbReference type="InterPro" id="IPR019060">
    <property type="entry name" value="DUF2382"/>
</dbReference>